<dbReference type="Gene3D" id="3.40.50.300">
    <property type="entry name" value="P-loop containing nucleotide triphosphate hydrolases"/>
    <property type="match status" value="1"/>
</dbReference>
<protein>
    <submittedName>
        <fullName evidence="2">AAA family ATPase</fullName>
    </submittedName>
</protein>
<comment type="caution">
    <text evidence="2">The sequence shown here is derived from an EMBL/GenBank/DDBJ whole genome shotgun (WGS) entry which is preliminary data.</text>
</comment>
<dbReference type="AlphaFoldDB" id="A0A9D9GQK6"/>
<dbReference type="SUPFAM" id="SSF52540">
    <property type="entry name" value="P-loop containing nucleoside triphosphate hydrolases"/>
    <property type="match status" value="1"/>
</dbReference>
<dbReference type="PANTHER" id="PTHR32182">
    <property type="entry name" value="DNA REPLICATION AND REPAIR PROTEIN RECF"/>
    <property type="match status" value="1"/>
</dbReference>
<name>A0A9D9GQK6_9BACL</name>
<dbReference type="GO" id="GO:0000731">
    <property type="term" value="P:DNA synthesis involved in DNA repair"/>
    <property type="evidence" value="ECO:0007669"/>
    <property type="project" value="TreeGrafter"/>
</dbReference>
<evidence type="ECO:0000313" key="2">
    <source>
        <dbReference type="EMBL" id="MBO8414038.1"/>
    </source>
</evidence>
<evidence type="ECO:0000313" key="3">
    <source>
        <dbReference type="Proteomes" id="UP000823629"/>
    </source>
</evidence>
<accession>A0A9D9GQK6</accession>
<dbReference type="EMBL" id="JADING010000025">
    <property type="protein sequence ID" value="MBO8414038.1"/>
    <property type="molecule type" value="Genomic_DNA"/>
</dbReference>
<evidence type="ECO:0000256" key="1">
    <source>
        <dbReference type="SAM" id="Coils"/>
    </source>
</evidence>
<organism evidence="2 3">
    <name type="scientific">Candidatus Scatoplasma merdavium</name>
    <dbReference type="NCBI Taxonomy" id="2840932"/>
    <lineage>
        <taxon>Bacteria</taxon>
        <taxon>Bacillati</taxon>
        <taxon>Bacillota</taxon>
        <taxon>Bacilli</taxon>
        <taxon>Bacillales</taxon>
        <taxon>Candidatus Scatoplasma</taxon>
    </lineage>
</organism>
<keyword evidence="1" id="KW-0175">Coiled coil</keyword>
<dbReference type="GO" id="GO:0006302">
    <property type="term" value="P:double-strand break repair"/>
    <property type="evidence" value="ECO:0007669"/>
    <property type="project" value="TreeGrafter"/>
</dbReference>
<dbReference type="PANTHER" id="PTHR32182:SF22">
    <property type="entry name" value="ATP-DEPENDENT ENDONUCLEASE, OLD FAMILY-RELATED"/>
    <property type="match status" value="1"/>
</dbReference>
<feature type="non-terminal residue" evidence="2">
    <location>
        <position position="967"/>
    </location>
</feature>
<dbReference type="Pfam" id="PF13555">
    <property type="entry name" value="AAA_29"/>
    <property type="match status" value="1"/>
</dbReference>
<dbReference type="InterPro" id="IPR027417">
    <property type="entry name" value="P-loop_NTPase"/>
</dbReference>
<reference evidence="2" key="1">
    <citation type="submission" date="2020-10" db="EMBL/GenBank/DDBJ databases">
        <authorList>
            <person name="Gilroy R."/>
        </authorList>
    </citation>
    <scope>NUCLEOTIDE SEQUENCE</scope>
    <source>
        <strain evidence="2">1748</strain>
    </source>
</reference>
<feature type="coiled-coil region" evidence="1">
    <location>
        <begin position="726"/>
        <end position="763"/>
    </location>
</feature>
<sequence length="967" mass="112483">MKSIKKLRLINWHYFGNETCDIENITFLTGANASGKSTVIDAMQIVLLGDTSGRNFNKAANDRPGRTLKGYLRGEMGETAEGKITCLRPSRFSSYIALEFYDDRKNESFTLGIVFDCYDDDREEHEFFYLKGGFPENNFASDPNERNVHPLSYKELSEYFAQHYDKSDYKFYDTNIAYQKDLKHYLGDLPDKYFTLLKRSVSFSPIKDISSFITEYVCDIDYNIDISSMQQNIQQYKLLGLEAEKIKKKIEELQAIHEAFDEFKNNGVNLRLSDYILDRLNYEKSLNELNEYRGKLDNNNRRLQMIKEEIALKESQSEELRTSREQFLAKKVSSEGYSLASELMKRKQDMVEKVATLTSNYDSILTSLRNYLREYDNALTSINSALLNLDNDILSEDEKLDVEKFRECADEFSETGRQLVDAIQRKDVSNKLIDAFQNDMQALVNSARILVTSFEEAVEEYSDEQEELTRQLSQISIGQKPFPMSYLQIKNALQDRLREHHPKAVVYSFCDMIDITEDRWVNAIEADIYRQKFNFFVDDDYYEEAARYLKDISKEYNNYSFSVIDSERLVEADFKAQKDSVAEIVVSDDAGAKAYANFLLGRVKRCETFREARYSGNGLLPDGSGYRNFGSFQYPKKRWEYTFIGTKVDETSAFEKKQGADLISKKIETYSDLLSYFRVLVGLDILNSGEANMFKADVDAYKEIETLNENIDSLDAQIREGSSGVVAALDQKIQEFDADIQSLSEEKEELIKEQGALEQLNRGLVDNQIPLKESQVNTYRERLHGYDVGIVQEKYGPYYEKLVSDYGFDRAYSESRNIYVQVQNKIKRSKEKLFDLRSRYVATYHLSYPTMNENSNDEYEKELENLSTVMLPKYLDDIKNSHDKAVKQFKDDFIYKLRSSFKTISDQLDELNLALSNVKFGRDSYRFEVRPNKDYIQYYNMIMDDLLLQVGDAEDVFLEKYSETMNE</sequence>
<proteinExistence type="predicted"/>
<reference evidence="2" key="2">
    <citation type="journal article" date="2021" name="PeerJ">
        <title>Extensive microbial diversity within the chicken gut microbiome revealed by metagenomics and culture.</title>
        <authorList>
            <person name="Gilroy R."/>
            <person name="Ravi A."/>
            <person name="Getino M."/>
            <person name="Pursley I."/>
            <person name="Horton D.L."/>
            <person name="Alikhan N.F."/>
            <person name="Baker D."/>
            <person name="Gharbi K."/>
            <person name="Hall N."/>
            <person name="Watson M."/>
            <person name="Adriaenssens E.M."/>
            <person name="Foster-Nyarko E."/>
            <person name="Jarju S."/>
            <person name="Secka A."/>
            <person name="Antonio M."/>
            <person name="Oren A."/>
            <person name="Chaudhuri R.R."/>
            <person name="La Ragione R."/>
            <person name="Hildebrand F."/>
            <person name="Pallen M.J."/>
        </authorList>
    </citation>
    <scope>NUCLEOTIDE SEQUENCE</scope>
    <source>
        <strain evidence="2">1748</strain>
    </source>
</reference>
<gene>
    <name evidence="2" type="ORF">IAC78_00950</name>
</gene>
<feature type="coiled-coil region" evidence="1">
    <location>
        <begin position="282"/>
        <end position="323"/>
    </location>
</feature>
<dbReference type="Proteomes" id="UP000823629">
    <property type="component" value="Unassembled WGS sequence"/>
</dbReference>